<dbReference type="InterPro" id="IPR029069">
    <property type="entry name" value="HotDog_dom_sf"/>
</dbReference>
<gene>
    <name evidence="2" type="ORF">BC781_104321</name>
</gene>
<dbReference type="EMBL" id="QGDO01000004">
    <property type="protein sequence ID" value="PWJ41046.1"/>
    <property type="molecule type" value="Genomic_DNA"/>
</dbReference>
<accession>A0A315Z8H0</accession>
<dbReference type="Proteomes" id="UP000245535">
    <property type="component" value="Unassembled WGS sequence"/>
</dbReference>
<protein>
    <submittedName>
        <fullName evidence="2">MaoC dehydratase-like protein</fullName>
    </submittedName>
</protein>
<organism evidence="2 3">
    <name type="scientific">Sediminitomix flava</name>
    <dbReference type="NCBI Taxonomy" id="379075"/>
    <lineage>
        <taxon>Bacteria</taxon>
        <taxon>Pseudomonadati</taxon>
        <taxon>Bacteroidota</taxon>
        <taxon>Cytophagia</taxon>
        <taxon>Cytophagales</taxon>
        <taxon>Flammeovirgaceae</taxon>
        <taxon>Sediminitomix</taxon>
    </lineage>
</organism>
<dbReference type="OrthoDB" id="9790913at2"/>
<dbReference type="SUPFAM" id="SSF54637">
    <property type="entry name" value="Thioesterase/thiol ester dehydrase-isomerase"/>
    <property type="match status" value="1"/>
</dbReference>
<dbReference type="RefSeq" id="WP_158281510.1">
    <property type="nucleotide sequence ID" value="NZ_QGDO01000004.1"/>
</dbReference>
<proteinExistence type="predicted"/>
<sequence>MSAHISELRNDQNLLFPVFKSLFTAKKQIKKDVFLSASYQAKIDDFQLSAYKAYFGFEQAEVPLPFLYLMAQKAQIKLMVEQDFPLAIPGMVHLENKMHYYAEPNTNQAFVLETTMEIKAKEGSLLPVSIVKIYQDNVLIADSESLYLSKRKSKGKKKKKEAEAKPLLREDFSKQWILHANAGKEYAEISGDKNPIHTSKIGAKLFGFPSMIIHGWCSASKATASLEKEYQKPIKSIEIVFKKAIVIPRKVAIIAKKEELSAVFEFRKEGAEDVYLEGSLTF</sequence>
<feature type="domain" description="MaoC-like" evidence="1">
    <location>
        <begin position="184"/>
        <end position="266"/>
    </location>
</feature>
<name>A0A315Z8H0_SEDFL</name>
<dbReference type="PANTHER" id="PTHR43841:SF3">
    <property type="entry name" value="(3R)-HYDROXYACYL-ACP DEHYDRATASE SUBUNIT HADB"/>
    <property type="match status" value="1"/>
</dbReference>
<dbReference type="AlphaFoldDB" id="A0A315Z8H0"/>
<comment type="caution">
    <text evidence="2">The sequence shown here is derived from an EMBL/GenBank/DDBJ whole genome shotgun (WGS) entry which is preliminary data.</text>
</comment>
<dbReference type="InterPro" id="IPR002539">
    <property type="entry name" value="MaoC-like_dom"/>
</dbReference>
<dbReference type="Gene3D" id="3.10.129.10">
    <property type="entry name" value="Hotdog Thioesterase"/>
    <property type="match status" value="1"/>
</dbReference>
<evidence type="ECO:0000313" key="3">
    <source>
        <dbReference type="Proteomes" id="UP000245535"/>
    </source>
</evidence>
<dbReference type="PANTHER" id="PTHR43841">
    <property type="entry name" value="3-HYDROXYACYL-THIOESTER DEHYDRATASE HTDX-RELATED"/>
    <property type="match status" value="1"/>
</dbReference>
<keyword evidence="3" id="KW-1185">Reference proteome</keyword>
<reference evidence="2 3" key="1">
    <citation type="submission" date="2018-03" db="EMBL/GenBank/DDBJ databases">
        <title>Genomic Encyclopedia of Archaeal and Bacterial Type Strains, Phase II (KMG-II): from individual species to whole genera.</title>
        <authorList>
            <person name="Goeker M."/>
        </authorList>
    </citation>
    <scope>NUCLEOTIDE SEQUENCE [LARGE SCALE GENOMIC DNA]</scope>
    <source>
        <strain evidence="2 3">DSM 28229</strain>
    </source>
</reference>
<evidence type="ECO:0000259" key="1">
    <source>
        <dbReference type="Pfam" id="PF01575"/>
    </source>
</evidence>
<dbReference type="Pfam" id="PF01575">
    <property type="entry name" value="MaoC_dehydratas"/>
    <property type="match status" value="1"/>
</dbReference>
<evidence type="ECO:0000313" key="2">
    <source>
        <dbReference type="EMBL" id="PWJ41046.1"/>
    </source>
</evidence>